<evidence type="ECO:0000256" key="7">
    <source>
        <dbReference type="HAMAP-Rule" id="MF_02065"/>
    </source>
</evidence>
<keyword evidence="5 7" id="KW-0456">Lyase</keyword>
<dbReference type="GO" id="GO:0005886">
    <property type="term" value="C:plasma membrane"/>
    <property type="evidence" value="ECO:0007669"/>
    <property type="project" value="UniProtKB-SubCell"/>
</dbReference>
<keyword evidence="3 7" id="KW-1133">Transmembrane helix</keyword>
<dbReference type="GO" id="GO:0008932">
    <property type="term" value="F:lytic endotransglycosylase activity"/>
    <property type="evidence" value="ECO:0007669"/>
    <property type="project" value="UniProtKB-UniRule"/>
</dbReference>
<comment type="subcellular location">
    <subcellularLocation>
        <location evidence="7">Cell membrane</location>
        <topology evidence="7">Single-pass membrane protein</topology>
    </subcellularLocation>
</comment>
<dbReference type="PANTHER" id="PTHR30518">
    <property type="entry name" value="ENDOLYTIC MUREIN TRANSGLYCOSYLASE"/>
    <property type="match status" value="1"/>
</dbReference>
<keyword evidence="6 7" id="KW-0961">Cell wall biogenesis/degradation</keyword>
<comment type="function">
    <text evidence="7">Functions as a peptidoglycan terminase that cleaves nascent peptidoglycan strands endolytically to terminate their elongation.</text>
</comment>
<evidence type="ECO:0000313" key="8">
    <source>
        <dbReference type="EMBL" id="HIU68653.1"/>
    </source>
</evidence>
<feature type="transmembrane region" description="Helical" evidence="7">
    <location>
        <begin position="7"/>
        <end position="30"/>
    </location>
</feature>
<keyword evidence="4 7" id="KW-0472">Membrane</keyword>
<keyword evidence="2 7" id="KW-0812">Transmembrane</keyword>
<dbReference type="PANTHER" id="PTHR30518:SF2">
    <property type="entry name" value="ENDOLYTIC MUREIN TRANSGLYCOSYLASE"/>
    <property type="match status" value="1"/>
</dbReference>
<protein>
    <recommendedName>
        <fullName evidence="7">Endolytic murein transglycosylase</fullName>
        <ecNumber evidence="7">4.2.2.29</ecNumber>
    </recommendedName>
    <alternativeName>
        <fullName evidence="7">Peptidoglycan lytic transglycosylase</fullName>
    </alternativeName>
    <alternativeName>
        <fullName evidence="7">Peptidoglycan polymerization terminase</fullName>
    </alternativeName>
</protein>
<sequence>MKSRKMIVWMAVAIAVIAAGLAMLTVGVVYKLDEQGKLTQKETTYRLNIEAEDFAYEISSDLKDNGIIRFARSWREYMEKNYPDFVYINGEYEMTGGMSYAQIAEKLQNPDVSHKTVKVTVPEGSDVFQIAQILEENNICKADDFYAAVSDTDYDYDWLKDFPDPDTVGFILEGFLFPATYDFGENSDARDIVDTMLSAFDDRLSDSIKQQVQNSGYSLFEVVTLASVIQEEALSEDSKANISSVLHNRLEQGIKLQCDVTYYYGAKLLDYGFSRDLYDTYYTYRCEGLPAGPITNPGLDMIEAALNPADTDYLYFFSDLNGEFHFAATGAEFEAQKEQYPWK</sequence>
<dbReference type="GO" id="GO:0071555">
    <property type="term" value="P:cell wall organization"/>
    <property type="evidence" value="ECO:0007669"/>
    <property type="project" value="UniProtKB-KW"/>
</dbReference>
<accession>A0A9D1MTV0</accession>
<evidence type="ECO:0000256" key="2">
    <source>
        <dbReference type="ARBA" id="ARBA00022692"/>
    </source>
</evidence>
<feature type="site" description="Important for catalytic activity" evidence="7">
    <location>
        <position position="232"/>
    </location>
</feature>
<evidence type="ECO:0000256" key="5">
    <source>
        <dbReference type="ARBA" id="ARBA00023239"/>
    </source>
</evidence>
<reference evidence="8" key="2">
    <citation type="journal article" date="2021" name="PeerJ">
        <title>Extensive microbial diversity within the chicken gut microbiome revealed by metagenomics and culture.</title>
        <authorList>
            <person name="Gilroy R."/>
            <person name="Ravi A."/>
            <person name="Getino M."/>
            <person name="Pursley I."/>
            <person name="Horton D.L."/>
            <person name="Alikhan N.F."/>
            <person name="Baker D."/>
            <person name="Gharbi K."/>
            <person name="Hall N."/>
            <person name="Watson M."/>
            <person name="Adriaenssens E.M."/>
            <person name="Foster-Nyarko E."/>
            <person name="Jarju S."/>
            <person name="Secka A."/>
            <person name="Antonio M."/>
            <person name="Oren A."/>
            <person name="Chaudhuri R.R."/>
            <person name="La Ragione R."/>
            <person name="Hildebrand F."/>
            <person name="Pallen M.J."/>
        </authorList>
    </citation>
    <scope>NUCLEOTIDE SEQUENCE</scope>
    <source>
        <strain evidence="8">CHK176-6737</strain>
    </source>
</reference>
<dbReference type="Gene3D" id="3.30.1490.480">
    <property type="entry name" value="Endolytic murein transglycosylase"/>
    <property type="match status" value="2"/>
</dbReference>
<evidence type="ECO:0000313" key="9">
    <source>
        <dbReference type="Proteomes" id="UP000824125"/>
    </source>
</evidence>
<proteinExistence type="inferred from homology"/>
<name>A0A9D1MTV0_9FIRM</name>
<dbReference type="AlphaFoldDB" id="A0A9D1MTV0"/>
<evidence type="ECO:0000256" key="6">
    <source>
        <dbReference type="ARBA" id="ARBA00023316"/>
    </source>
</evidence>
<evidence type="ECO:0000256" key="1">
    <source>
        <dbReference type="ARBA" id="ARBA00022475"/>
    </source>
</evidence>
<dbReference type="EC" id="4.2.2.29" evidence="7"/>
<dbReference type="NCBIfam" id="TIGR00247">
    <property type="entry name" value="endolytic transglycosylase MltG"/>
    <property type="match status" value="1"/>
</dbReference>
<comment type="similarity">
    <text evidence="7">Belongs to the transglycosylase MltG family.</text>
</comment>
<keyword evidence="1 7" id="KW-1003">Cell membrane</keyword>
<organism evidence="8 9">
    <name type="scientific">Candidatus Scybalenecus merdavium</name>
    <dbReference type="NCBI Taxonomy" id="2840939"/>
    <lineage>
        <taxon>Bacteria</taxon>
        <taxon>Bacillati</taxon>
        <taxon>Bacillota</taxon>
        <taxon>Clostridia</taxon>
        <taxon>Eubacteriales</taxon>
        <taxon>Oscillospiraceae</taxon>
        <taxon>Oscillospiraceae incertae sedis</taxon>
        <taxon>Candidatus Scybalenecus</taxon>
    </lineage>
</organism>
<reference evidence="8" key="1">
    <citation type="submission" date="2020-10" db="EMBL/GenBank/DDBJ databases">
        <authorList>
            <person name="Gilroy R."/>
        </authorList>
    </citation>
    <scope>NUCLEOTIDE SEQUENCE</scope>
    <source>
        <strain evidence="8">CHK176-6737</strain>
    </source>
</reference>
<dbReference type="Proteomes" id="UP000824125">
    <property type="component" value="Unassembled WGS sequence"/>
</dbReference>
<dbReference type="Pfam" id="PF02618">
    <property type="entry name" value="YceG"/>
    <property type="match status" value="1"/>
</dbReference>
<dbReference type="InterPro" id="IPR003770">
    <property type="entry name" value="MLTG-like"/>
</dbReference>
<dbReference type="GO" id="GO:0009252">
    <property type="term" value="P:peptidoglycan biosynthetic process"/>
    <property type="evidence" value="ECO:0007669"/>
    <property type="project" value="UniProtKB-UniRule"/>
</dbReference>
<evidence type="ECO:0000256" key="4">
    <source>
        <dbReference type="ARBA" id="ARBA00023136"/>
    </source>
</evidence>
<comment type="caution">
    <text evidence="8">The sequence shown here is derived from an EMBL/GenBank/DDBJ whole genome shotgun (WGS) entry which is preliminary data.</text>
</comment>
<gene>
    <name evidence="7 8" type="primary">mltG</name>
    <name evidence="8" type="ORF">IAD23_01675</name>
</gene>
<dbReference type="EMBL" id="DVNM01000008">
    <property type="protein sequence ID" value="HIU68653.1"/>
    <property type="molecule type" value="Genomic_DNA"/>
</dbReference>
<comment type="catalytic activity">
    <reaction evidence="7">
        <text>a peptidoglycan chain = a peptidoglycan chain with N-acetyl-1,6-anhydromuramyl-[peptide] at the reducing end + a peptidoglycan chain with N-acetylglucosamine at the non-reducing end.</text>
        <dbReference type="EC" id="4.2.2.29"/>
    </reaction>
</comment>
<dbReference type="HAMAP" id="MF_02065">
    <property type="entry name" value="MltG"/>
    <property type="match status" value="1"/>
</dbReference>
<evidence type="ECO:0000256" key="3">
    <source>
        <dbReference type="ARBA" id="ARBA00022989"/>
    </source>
</evidence>